<feature type="non-terminal residue" evidence="9">
    <location>
        <position position="1"/>
    </location>
</feature>
<evidence type="ECO:0000256" key="4">
    <source>
        <dbReference type="ARBA" id="ARBA00022692"/>
    </source>
</evidence>
<comment type="caution">
    <text evidence="9">The sequence shown here is derived from an EMBL/GenBank/DDBJ whole genome shotgun (WGS) entry which is preliminary data.</text>
</comment>
<sequence>LLIGAAYAIGFRPNATAVEWLATAGLLTLTAIALTWLSVAMGMRSPTPEAASNAPMPLVYLPFLGSGFVPTDSMPIVLRWFADYQPFTPIMETVRGLLMGTDIGNNATIATAWSTGIAVLGYLWAKSTFNKK</sequence>
<feature type="domain" description="ABC-2 type transporter transmembrane" evidence="8">
    <location>
        <begin position="5"/>
        <end position="98"/>
    </location>
</feature>
<feature type="transmembrane region" description="Helical" evidence="7">
    <location>
        <begin position="20"/>
        <end position="39"/>
    </location>
</feature>
<name>A0ABW3CNC9_9ACTN</name>
<evidence type="ECO:0000256" key="3">
    <source>
        <dbReference type="ARBA" id="ARBA00022475"/>
    </source>
</evidence>
<keyword evidence="4 7" id="KW-0812">Transmembrane</keyword>
<feature type="transmembrane region" description="Helical" evidence="7">
    <location>
        <begin position="107"/>
        <end position="125"/>
    </location>
</feature>
<dbReference type="InterPro" id="IPR051328">
    <property type="entry name" value="T7SS_ABC-Transporter"/>
</dbReference>
<protein>
    <submittedName>
        <fullName evidence="9">ABC transporter permease</fullName>
    </submittedName>
</protein>
<organism evidence="9 10">
    <name type="scientific">Actinomadura adrarensis</name>
    <dbReference type="NCBI Taxonomy" id="1819600"/>
    <lineage>
        <taxon>Bacteria</taxon>
        <taxon>Bacillati</taxon>
        <taxon>Actinomycetota</taxon>
        <taxon>Actinomycetes</taxon>
        <taxon>Streptosporangiales</taxon>
        <taxon>Thermomonosporaceae</taxon>
        <taxon>Actinomadura</taxon>
    </lineage>
</organism>
<dbReference type="Pfam" id="PF01061">
    <property type="entry name" value="ABC2_membrane"/>
    <property type="match status" value="1"/>
</dbReference>
<comment type="subcellular location">
    <subcellularLocation>
        <location evidence="1">Cell membrane</location>
        <topology evidence="1">Multi-pass membrane protein</topology>
    </subcellularLocation>
</comment>
<evidence type="ECO:0000256" key="5">
    <source>
        <dbReference type="ARBA" id="ARBA00022989"/>
    </source>
</evidence>
<dbReference type="PANTHER" id="PTHR43077:SF8">
    <property type="entry name" value="DOXORUBICIN RESISTANCE ABC TRANSPORTER PERMEASE PROTEIN DRRB"/>
    <property type="match status" value="1"/>
</dbReference>
<dbReference type="Proteomes" id="UP001597083">
    <property type="component" value="Unassembled WGS sequence"/>
</dbReference>
<comment type="similarity">
    <text evidence="2">Belongs to the ABC-2 integral membrane protein family.</text>
</comment>
<gene>
    <name evidence="9" type="ORF">ACFQ07_22740</name>
</gene>
<keyword evidence="3" id="KW-1003">Cell membrane</keyword>
<feature type="transmembrane region" description="Helical" evidence="7">
    <location>
        <begin position="59"/>
        <end position="82"/>
    </location>
</feature>
<evidence type="ECO:0000259" key="8">
    <source>
        <dbReference type="Pfam" id="PF01061"/>
    </source>
</evidence>
<reference evidence="10" key="1">
    <citation type="journal article" date="2019" name="Int. J. Syst. Evol. Microbiol.">
        <title>The Global Catalogue of Microorganisms (GCM) 10K type strain sequencing project: providing services to taxonomists for standard genome sequencing and annotation.</title>
        <authorList>
            <consortium name="The Broad Institute Genomics Platform"/>
            <consortium name="The Broad Institute Genome Sequencing Center for Infectious Disease"/>
            <person name="Wu L."/>
            <person name="Ma J."/>
        </authorList>
    </citation>
    <scope>NUCLEOTIDE SEQUENCE [LARGE SCALE GENOMIC DNA]</scope>
    <source>
        <strain evidence="10">JCM 31696</strain>
    </source>
</reference>
<evidence type="ECO:0000256" key="7">
    <source>
        <dbReference type="SAM" id="Phobius"/>
    </source>
</evidence>
<evidence type="ECO:0000256" key="2">
    <source>
        <dbReference type="ARBA" id="ARBA00007783"/>
    </source>
</evidence>
<dbReference type="InterPro" id="IPR013525">
    <property type="entry name" value="ABC2_TM"/>
</dbReference>
<dbReference type="PANTHER" id="PTHR43077">
    <property type="entry name" value="TRANSPORT PERMEASE YVFS-RELATED"/>
    <property type="match status" value="1"/>
</dbReference>
<keyword evidence="10" id="KW-1185">Reference proteome</keyword>
<evidence type="ECO:0000313" key="10">
    <source>
        <dbReference type="Proteomes" id="UP001597083"/>
    </source>
</evidence>
<keyword evidence="5 7" id="KW-1133">Transmembrane helix</keyword>
<dbReference type="EMBL" id="JBHTIR010003358">
    <property type="protein sequence ID" value="MFD0855076.1"/>
    <property type="molecule type" value="Genomic_DNA"/>
</dbReference>
<accession>A0ABW3CNC9</accession>
<evidence type="ECO:0000313" key="9">
    <source>
        <dbReference type="EMBL" id="MFD0855076.1"/>
    </source>
</evidence>
<evidence type="ECO:0000256" key="6">
    <source>
        <dbReference type="ARBA" id="ARBA00023136"/>
    </source>
</evidence>
<proteinExistence type="inferred from homology"/>
<evidence type="ECO:0000256" key="1">
    <source>
        <dbReference type="ARBA" id="ARBA00004651"/>
    </source>
</evidence>
<keyword evidence="6 7" id="KW-0472">Membrane</keyword>